<dbReference type="InterPro" id="IPR050763">
    <property type="entry name" value="ABC_transporter_ATP-binding"/>
</dbReference>
<dbReference type="InterPro" id="IPR003593">
    <property type="entry name" value="AAA+_ATPase"/>
</dbReference>
<keyword evidence="2" id="KW-0813">Transport</keyword>
<evidence type="ECO:0000256" key="3">
    <source>
        <dbReference type="ARBA" id="ARBA00022741"/>
    </source>
</evidence>
<name>A0ABT4RLE8_9ACTN</name>
<evidence type="ECO:0000259" key="6">
    <source>
        <dbReference type="PROSITE" id="PS50893"/>
    </source>
</evidence>
<gene>
    <name evidence="7" type="ORF">OJ962_17675</name>
</gene>
<accession>A0ABT4RLE8</accession>
<dbReference type="InterPro" id="IPR027417">
    <property type="entry name" value="P-loop_NTPase"/>
</dbReference>
<dbReference type="SMART" id="SM00382">
    <property type="entry name" value="AAA"/>
    <property type="match status" value="1"/>
</dbReference>
<evidence type="ECO:0000313" key="7">
    <source>
        <dbReference type="EMBL" id="MDA0139337.1"/>
    </source>
</evidence>
<dbReference type="Gene3D" id="3.40.50.300">
    <property type="entry name" value="P-loop containing nucleotide triphosphate hydrolases"/>
    <property type="match status" value="1"/>
</dbReference>
<evidence type="ECO:0000313" key="8">
    <source>
        <dbReference type="Proteomes" id="UP001147700"/>
    </source>
</evidence>
<keyword evidence="8" id="KW-1185">Reference proteome</keyword>
<dbReference type="PANTHER" id="PTHR42711">
    <property type="entry name" value="ABC TRANSPORTER ATP-BINDING PROTEIN"/>
    <property type="match status" value="1"/>
</dbReference>
<dbReference type="PROSITE" id="PS00211">
    <property type="entry name" value="ABC_TRANSPORTER_1"/>
    <property type="match status" value="1"/>
</dbReference>
<reference evidence="7" key="1">
    <citation type="submission" date="2022-10" db="EMBL/GenBank/DDBJ databases">
        <title>The WGS of Solirubrobacter sp. CPCC 204708.</title>
        <authorList>
            <person name="Jiang Z."/>
        </authorList>
    </citation>
    <scope>NUCLEOTIDE SEQUENCE</scope>
    <source>
        <strain evidence="7">CPCC 204708</strain>
    </source>
</reference>
<comment type="caution">
    <text evidence="7">The sequence shown here is derived from an EMBL/GenBank/DDBJ whole genome shotgun (WGS) entry which is preliminary data.</text>
</comment>
<feature type="domain" description="ABC transporter" evidence="6">
    <location>
        <begin position="5"/>
        <end position="227"/>
    </location>
</feature>
<keyword evidence="3" id="KW-0547">Nucleotide-binding</keyword>
<dbReference type="CDD" id="cd03230">
    <property type="entry name" value="ABC_DR_subfamily_A"/>
    <property type="match status" value="1"/>
</dbReference>
<dbReference type="Pfam" id="PF00005">
    <property type="entry name" value="ABC_tran"/>
    <property type="match status" value="1"/>
</dbReference>
<keyword evidence="4 7" id="KW-0067">ATP-binding</keyword>
<evidence type="ECO:0000256" key="4">
    <source>
        <dbReference type="ARBA" id="ARBA00022840"/>
    </source>
</evidence>
<dbReference type="RefSeq" id="WP_202956548.1">
    <property type="nucleotide sequence ID" value="NZ_JAPCID010000023.1"/>
</dbReference>
<comment type="subcellular location">
    <subcellularLocation>
        <location evidence="1">Cell membrane</location>
        <topology evidence="1">Peripheral membrane protein</topology>
    </subcellularLocation>
</comment>
<dbReference type="SUPFAM" id="SSF52540">
    <property type="entry name" value="P-loop containing nucleoside triphosphate hydrolases"/>
    <property type="match status" value="1"/>
</dbReference>
<dbReference type="EMBL" id="JAPCID010000023">
    <property type="protein sequence ID" value="MDA0139337.1"/>
    <property type="molecule type" value="Genomic_DNA"/>
</dbReference>
<keyword evidence="5" id="KW-0046">Antibiotic resistance</keyword>
<dbReference type="Proteomes" id="UP001147700">
    <property type="component" value="Unassembled WGS sequence"/>
</dbReference>
<evidence type="ECO:0000256" key="1">
    <source>
        <dbReference type="ARBA" id="ARBA00004202"/>
    </source>
</evidence>
<dbReference type="GO" id="GO:0005524">
    <property type="term" value="F:ATP binding"/>
    <property type="evidence" value="ECO:0007669"/>
    <property type="project" value="UniProtKB-KW"/>
</dbReference>
<dbReference type="InterPro" id="IPR003439">
    <property type="entry name" value="ABC_transporter-like_ATP-bd"/>
</dbReference>
<evidence type="ECO:0000256" key="5">
    <source>
        <dbReference type="ARBA" id="ARBA00023251"/>
    </source>
</evidence>
<protein>
    <submittedName>
        <fullName evidence="7">ABC transporter ATP-binding protein</fullName>
    </submittedName>
</protein>
<proteinExistence type="predicted"/>
<dbReference type="InterPro" id="IPR017871">
    <property type="entry name" value="ABC_transporter-like_CS"/>
</dbReference>
<dbReference type="PROSITE" id="PS50893">
    <property type="entry name" value="ABC_TRANSPORTER_2"/>
    <property type="match status" value="1"/>
</dbReference>
<sequence>MELAIEATDLVKRYGATVALDGLTLSVRRGEVLGLLGPNGAGKSTFVECAVGLRTPDAGTIRTLGMQPGRELCTRVGVQLQHATLPDRLRVGEALELFAALYPRTADPRALLARWGLERVREQPFGKLSGGERQRLFLALALLHEPELVVLDELTTGLDPEARRSAWALVRALRSEGLTVVLVTHDVAEAEALCDRVAIINRGQVLACAPTDEFGGLETAYFSFVGEGEAWPVLSAR</sequence>
<organism evidence="7 8">
    <name type="scientific">Solirubrobacter deserti</name>
    <dbReference type="NCBI Taxonomy" id="2282478"/>
    <lineage>
        <taxon>Bacteria</taxon>
        <taxon>Bacillati</taxon>
        <taxon>Actinomycetota</taxon>
        <taxon>Thermoleophilia</taxon>
        <taxon>Solirubrobacterales</taxon>
        <taxon>Solirubrobacteraceae</taxon>
        <taxon>Solirubrobacter</taxon>
    </lineage>
</organism>
<dbReference type="PANTHER" id="PTHR42711:SF16">
    <property type="entry name" value="ABC TRANSPORTER ATP-BINDING PROTEIN"/>
    <property type="match status" value="1"/>
</dbReference>
<evidence type="ECO:0000256" key="2">
    <source>
        <dbReference type="ARBA" id="ARBA00022448"/>
    </source>
</evidence>